<feature type="binding site" evidence="4">
    <location>
        <position position="53"/>
    </location>
    <ligand>
        <name>Zn(2+)</name>
        <dbReference type="ChEBI" id="CHEBI:29105"/>
    </ligand>
</feature>
<comment type="function">
    <text evidence="4">Binds to the 23S rRNA.</text>
</comment>
<name>A0A5Q0UFT1_9ARCH</name>
<dbReference type="PANTHER" id="PTHR48129:SF1">
    <property type="entry name" value="LARGE RIBOSOMAL SUBUNIT PROTEIN EL43"/>
    <property type="match status" value="1"/>
</dbReference>
<dbReference type="EMBL" id="CP040089">
    <property type="protein sequence ID" value="QGA80458.1"/>
    <property type="molecule type" value="Genomic_DNA"/>
</dbReference>
<protein>
    <recommendedName>
        <fullName evidence="4">Large ribosomal subunit protein eL43</fullName>
    </recommendedName>
</protein>
<dbReference type="Pfam" id="PF01780">
    <property type="entry name" value="Ribosomal_L37ae"/>
    <property type="match status" value="1"/>
</dbReference>
<feature type="binding site" evidence="4">
    <location>
        <position position="36"/>
    </location>
    <ligand>
        <name>Zn(2+)</name>
        <dbReference type="ChEBI" id="CHEBI:29105"/>
    </ligand>
</feature>
<evidence type="ECO:0000256" key="1">
    <source>
        <dbReference type="ARBA" id="ARBA00022884"/>
    </source>
</evidence>
<dbReference type="AlphaFoldDB" id="A0A5Q0UFT1"/>
<dbReference type="GO" id="GO:0003735">
    <property type="term" value="F:structural constituent of ribosome"/>
    <property type="evidence" value="ECO:0007669"/>
    <property type="project" value="InterPro"/>
</dbReference>
<comment type="similarity">
    <text evidence="4">Belongs to the eukaryotic ribosomal protein eL43 family. Putative zinc-binding subfamily.</text>
</comment>
<dbReference type="Gene3D" id="2.20.25.30">
    <property type="match status" value="1"/>
</dbReference>
<reference evidence="6" key="1">
    <citation type="submission" date="2019-05" db="EMBL/GenBank/DDBJ databases">
        <title>Candidatus Nanohalobium constans, a novel model system to study the DPANN nano-sized archaea: genomic and physiological characterization of a nanoarchaeon co-cultured with its chitinotrophic host.</title>
        <authorList>
            <person name="La Cono V."/>
            <person name="Arcadi E."/>
            <person name="Crisafi F."/>
            <person name="Denaro R."/>
            <person name="La Spada G."/>
            <person name="Messina E."/>
            <person name="Smedile F."/>
            <person name="Toshchakov S.V."/>
            <person name="Shevchenko M.A."/>
            <person name="Golyshin P.N."/>
            <person name="Golyshina O.V."/>
            <person name="Ferrer M."/>
            <person name="Rohde M."/>
            <person name="Mushegian A."/>
            <person name="Sorokin D.Y."/>
            <person name="Giuliano L."/>
            <person name="Yakimov M.M."/>
        </authorList>
    </citation>
    <scope>NUCLEOTIDE SEQUENCE [LARGE SCALE GENOMIC DNA]</scope>
    <source>
        <strain evidence="6">LC1Nh</strain>
    </source>
</reference>
<dbReference type="InterPro" id="IPR002674">
    <property type="entry name" value="Ribosomal_eL43"/>
</dbReference>
<dbReference type="GO" id="GO:0006412">
    <property type="term" value="P:translation"/>
    <property type="evidence" value="ECO:0007669"/>
    <property type="project" value="UniProtKB-UniRule"/>
</dbReference>
<evidence type="ECO:0000313" key="6">
    <source>
        <dbReference type="Proteomes" id="UP000377803"/>
    </source>
</evidence>
<evidence type="ECO:0000256" key="2">
    <source>
        <dbReference type="ARBA" id="ARBA00022980"/>
    </source>
</evidence>
<dbReference type="OrthoDB" id="372011at2157"/>
<accession>A0A5Q0UFT1</accession>
<evidence type="ECO:0000256" key="3">
    <source>
        <dbReference type="ARBA" id="ARBA00023274"/>
    </source>
</evidence>
<dbReference type="SUPFAM" id="SSF57829">
    <property type="entry name" value="Zn-binding ribosomal proteins"/>
    <property type="match status" value="1"/>
</dbReference>
<dbReference type="GO" id="GO:0070180">
    <property type="term" value="F:large ribosomal subunit rRNA binding"/>
    <property type="evidence" value="ECO:0007669"/>
    <property type="project" value="UniProtKB-UniRule"/>
</dbReference>
<keyword evidence="2 4" id="KW-0689">Ribosomal protein</keyword>
<sequence>MAQTSGSSKRFGARYGNRIRKNVDEAESRDEECPECGADLERNAAGIWQCTKCGQKFTGGSYEFDTGARERLQKALELEEGFEELEEAKEEIEG</sequence>
<dbReference type="GO" id="GO:0005840">
    <property type="term" value="C:ribosome"/>
    <property type="evidence" value="ECO:0007669"/>
    <property type="project" value="UniProtKB-KW"/>
</dbReference>
<feature type="binding site" evidence="4">
    <location>
        <position position="33"/>
    </location>
    <ligand>
        <name>Zn(2+)</name>
        <dbReference type="ChEBI" id="CHEBI:29105"/>
    </ligand>
</feature>
<keyword evidence="1 4" id="KW-0694">RNA-binding</keyword>
<dbReference type="GO" id="GO:0008270">
    <property type="term" value="F:zinc ion binding"/>
    <property type="evidence" value="ECO:0007669"/>
    <property type="project" value="UniProtKB-UniRule"/>
</dbReference>
<organism evidence="5 6">
    <name type="scientific">Candidatus Nanohalobium constans</name>
    <dbReference type="NCBI Taxonomy" id="2565781"/>
    <lineage>
        <taxon>Archaea</taxon>
        <taxon>Candidatus Nanohalarchaeota</taxon>
        <taxon>Candidatus Nanohalobia</taxon>
        <taxon>Candidatus Nanohalobiales</taxon>
        <taxon>Candidatus Nanohalobiaceae</taxon>
        <taxon>Candidatus Nanohalobium</taxon>
    </lineage>
</organism>
<feature type="binding site" evidence="4">
    <location>
        <position position="50"/>
    </location>
    <ligand>
        <name>Zn(2+)</name>
        <dbReference type="ChEBI" id="CHEBI:29105"/>
    </ligand>
</feature>
<evidence type="ECO:0000313" key="5">
    <source>
        <dbReference type="EMBL" id="QGA80458.1"/>
    </source>
</evidence>
<keyword evidence="6" id="KW-1185">Reference proteome</keyword>
<comment type="caution">
    <text evidence="4">Lacks conserved residue(s) required for the propagation of feature annotation.</text>
</comment>
<comment type="subunit">
    <text evidence="4">Part of the 50S ribosomal subunit.</text>
</comment>
<dbReference type="PANTHER" id="PTHR48129">
    <property type="entry name" value="60S RIBOSOMAL PROTEIN L37A"/>
    <property type="match status" value="1"/>
</dbReference>
<keyword evidence="4" id="KW-0699">rRNA-binding</keyword>
<dbReference type="InterPro" id="IPR011332">
    <property type="entry name" value="Ribosomal_zn-bd"/>
</dbReference>
<dbReference type="InterPro" id="IPR011331">
    <property type="entry name" value="Ribosomal_eL37/eL43"/>
</dbReference>
<keyword evidence="3 4" id="KW-0687">Ribonucleoprotein</keyword>
<gene>
    <name evidence="4 5" type="primary">rpl37ae</name>
    <name evidence="5" type="ORF">LC1Nh_0561</name>
</gene>
<dbReference type="InterPro" id="IPR050522">
    <property type="entry name" value="Ribosomal_protein_eL43"/>
</dbReference>
<dbReference type="HAMAP" id="MF_00327">
    <property type="entry name" value="Ribosomal_eL43"/>
    <property type="match status" value="1"/>
</dbReference>
<proteinExistence type="inferred from homology"/>
<dbReference type="GO" id="GO:1990904">
    <property type="term" value="C:ribonucleoprotein complex"/>
    <property type="evidence" value="ECO:0007669"/>
    <property type="project" value="UniProtKB-KW"/>
</dbReference>
<dbReference type="GeneID" id="42364946"/>
<evidence type="ECO:0000256" key="4">
    <source>
        <dbReference type="HAMAP-Rule" id="MF_00327"/>
    </source>
</evidence>
<dbReference type="KEGG" id="ncon:LC1Nh_0561"/>
<dbReference type="Proteomes" id="UP000377803">
    <property type="component" value="Chromosome"/>
</dbReference>
<dbReference type="RefSeq" id="WP_153550198.1">
    <property type="nucleotide sequence ID" value="NZ_CP040089.1"/>
</dbReference>